<gene>
    <name evidence="7" type="ORF">Tdes44962_MAKER05309</name>
</gene>
<dbReference type="OrthoDB" id="28455at2759"/>
<keyword evidence="3 5" id="KW-0690">Ribosome biogenesis</keyword>
<feature type="compositionally biased region" description="Basic and acidic residues" evidence="6">
    <location>
        <begin position="81"/>
        <end position="92"/>
    </location>
</feature>
<reference evidence="7 8" key="1">
    <citation type="journal article" date="2018" name="IMA Fungus">
        <title>IMA Genome-F 10: Nine draft genome sequences of Claviceps purpurea s.lat., including C. arundinis, C. humidiphila, and C. cf. spartinae, pseudomolecules for the pitch canker pathogen Fusarium circinatum, draft genome of Davidsoniella eucalypti, Grosmannia galeiformis, Quambalaria eucalypti, and Teratosphaeria destructans.</title>
        <authorList>
            <person name="Wingfield B.D."/>
            <person name="Liu M."/>
            <person name="Nguyen H.D."/>
            <person name="Lane F.A."/>
            <person name="Morgan S.W."/>
            <person name="De Vos L."/>
            <person name="Wilken P.M."/>
            <person name="Duong T.A."/>
            <person name="Aylward J."/>
            <person name="Coetzee M.P."/>
            <person name="Dadej K."/>
            <person name="De Beer Z.W."/>
            <person name="Findlay W."/>
            <person name="Havenga M."/>
            <person name="Kolarik M."/>
            <person name="Menzies J.G."/>
            <person name="Naidoo K."/>
            <person name="Pochopski O."/>
            <person name="Shoukouhi P."/>
            <person name="Santana Q.C."/>
            <person name="Seifert K.A."/>
            <person name="Soal N."/>
            <person name="Steenkamp E.T."/>
            <person name="Tatham C.T."/>
            <person name="van der Nest M.A."/>
            <person name="Wingfield M.J."/>
        </authorList>
    </citation>
    <scope>NUCLEOTIDE SEQUENCE [LARGE SCALE GENOMIC DNA]</scope>
    <source>
        <strain evidence="7">CMW44962</strain>
    </source>
</reference>
<evidence type="ECO:0000256" key="1">
    <source>
        <dbReference type="ARBA" id="ARBA00004123"/>
    </source>
</evidence>
<evidence type="ECO:0000256" key="5">
    <source>
        <dbReference type="RuleBase" id="RU364132"/>
    </source>
</evidence>
<dbReference type="EMBL" id="RIBY02002345">
    <property type="protein sequence ID" value="KAH9818544.1"/>
    <property type="molecule type" value="Genomic_DNA"/>
</dbReference>
<feature type="region of interest" description="Disordered" evidence="6">
    <location>
        <begin position="73"/>
        <end position="92"/>
    </location>
</feature>
<dbReference type="Proteomes" id="UP001138500">
    <property type="component" value="Unassembled WGS sequence"/>
</dbReference>
<comment type="function">
    <text evidence="5">Involved in ribosomal large subunit assembly.</text>
</comment>
<comment type="caution">
    <text evidence="7">The sequence shown here is derived from an EMBL/GenBank/DDBJ whole genome shotgun (WGS) entry which is preliminary data.</text>
</comment>
<accession>A0A9W7SK00</accession>
<keyword evidence="4 5" id="KW-0539">Nucleus</keyword>
<evidence type="ECO:0000256" key="6">
    <source>
        <dbReference type="SAM" id="MobiDB-lite"/>
    </source>
</evidence>
<comment type="subcellular location">
    <subcellularLocation>
        <location evidence="1 5">Nucleus</location>
    </subcellularLocation>
</comment>
<dbReference type="GO" id="GO:0042254">
    <property type="term" value="P:ribosome biogenesis"/>
    <property type="evidence" value="ECO:0007669"/>
    <property type="project" value="UniProtKB-KW"/>
</dbReference>
<proteinExistence type="inferred from homology"/>
<protein>
    <recommendedName>
        <fullName evidence="5">Ribosome biogenesis regulatory protein</fullName>
    </recommendedName>
</protein>
<evidence type="ECO:0000256" key="2">
    <source>
        <dbReference type="ARBA" id="ARBA00010077"/>
    </source>
</evidence>
<evidence type="ECO:0000256" key="3">
    <source>
        <dbReference type="ARBA" id="ARBA00022517"/>
    </source>
</evidence>
<comment type="similarity">
    <text evidence="2 5">Belongs to the RRS1 family.</text>
</comment>
<feature type="region of interest" description="Disordered" evidence="6">
    <location>
        <begin position="147"/>
        <end position="169"/>
    </location>
</feature>
<dbReference type="AlphaFoldDB" id="A0A9W7SK00"/>
<evidence type="ECO:0000313" key="8">
    <source>
        <dbReference type="Proteomes" id="UP001138500"/>
    </source>
</evidence>
<evidence type="ECO:0000313" key="7">
    <source>
        <dbReference type="EMBL" id="KAH9818544.1"/>
    </source>
</evidence>
<reference evidence="7 8" key="2">
    <citation type="journal article" date="2021" name="Curr. Genet.">
        <title>Genetic response to nitrogen starvation in the aggressive Eucalyptus foliar pathogen Teratosphaeria destructans.</title>
        <authorList>
            <person name="Havenga M."/>
            <person name="Wingfield B.D."/>
            <person name="Wingfield M.J."/>
            <person name="Dreyer L.L."/>
            <person name="Roets F."/>
            <person name="Aylward J."/>
        </authorList>
    </citation>
    <scope>NUCLEOTIDE SEQUENCE [LARGE SCALE GENOMIC DNA]</scope>
    <source>
        <strain evidence="7">CMW44962</strain>
    </source>
</reference>
<evidence type="ECO:0000256" key="4">
    <source>
        <dbReference type="ARBA" id="ARBA00023242"/>
    </source>
</evidence>
<name>A0A9W7SK00_9PEZI</name>
<organism evidence="7 8">
    <name type="scientific">Teratosphaeria destructans</name>
    <dbReference type="NCBI Taxonomy" id="418781"/>
    <lineage>
        <taxon>Eukaryota</taxon>
        <taxon>Fungi</taxon>
        <taxon>Dikarya</taxon>
        <taxon>Ascomycota</taxon>
        <taxon>Pezizomycotina</taxon>
        <taxon>Dothideomycetes</taxon>
        <taxon>Dothideomycetidae</taxon>
        <taxon>Mycosphaerellales</taxon>
        <taxon>Teratosphaeriaceae</taxon>
        <taxon>Teratosphaeria</taxon>
    </lineage>
</organism>
<keyword evidence="8" id="KW-1185">Reference proteome</keyword>
<sequence length="169" mass="18748">MTDATEVQKSQPFTFDLGHLLCNDPNPLPSTSGPNKEEVLASTAQQCAQGLINQLLTACPIVKSAEGELQIKLPEPNTQLPREKPIPKEKEKTKWEKFAEKKGIKAKRKDGKLVYDEAKGDWVPKYGYKGKSDGNEDWLVEVDEKAERAKAREAEGGQGGAKAKKMKKR</sequence>
<dbReference type="GO" id="GO:0005634">
    <property type="term" value="C:nucleus"/>
    <property type="evidence" value="ECO:0007669"/>
    <property type="project" value="UniProtKB-SubCell"/>
</dbReference>
<dbReference type="InterPro" id="IPR007023">
    <property type="entry name" value="Ribosom_reg"/>
</dbReference>
<dbReference type="Pfam" id="PF04939">
    <property type="entry name" value="RRS1"/>
    <property type="match status" value="1"/>
</dbReference>